<feature type="transmembrane region" description="Helical" evidence="1">
    <location>
        <begin position="32"/>
        <end position="54"/>
    </location>
</feature>
<dbReference type="Pfam" id="PF02517">
    <property type="entry name" value="Rce1-like"/>
    <property type="match status" value="1"/>
</dbReference>
<evidence type="ECO:0000313" key="3">
    <source>
        <dbReference type="EMBL" id="MDL5378365.1"/>
    </source>
</evidence>
<feature type="transmembrane region" description="Helical" evidence="1">
    <location>
        <begin position="146"/>
        <end position="164"/>
    </location>
</feature>
<feature type="transmembrane region" description="Helical" evidence="1">
    <location>
        <begin position="226"/>
        <end position="246"/>
    </location>
</feature>
<organism evidence="3 4">
    <name type="scientific">Exiguobacterium mexicanum</name>
    <dbReference type="NCBI Taxonomy" id="340146"/>
    <lineage>
        <taxon>Bacteria</taxon>
        <taxon>Bacillati</taxon>
        <taxon>Bacillota</taxon>
        <taxon>Bacilli</taxon>
        <taxon>Bacillales</taxon>
        <taxon>Bacillales Family XII. Incertae Sedis</taxon>
        <taxon>Exiguobacterium</taxon>
    </lineage>
</organism>
<feature type="transmembrane region" description="Helical" evidence="1">
    <location>
        <begin position="7"/>
        <end position="26"/>
    </location>
</feature>
<dbReference type="PANTHER" id="PTHR35797">
    <property type="entry name" value="PROTEASE-RELATED"/>
    <property type="match status" value="1"/>
</dbReference>
<keyword evidence="1" id="KW-0812">Transmembrane</keyword>
<feature type="transmembrane region" description="Helical" evidence="1">
    <location>
        <begin position="176"/>
        <end position="194"/>
    </location>
</feature>
<keyword evidence="1" id="KW-1133">Transmembrane helix</keyword>
<comment type="caution">
    <text evidence="3">The sequence shown here is derived from an EMBL/GenBank/DDBJ whole genome shotgun (WGS) entry which is preliminary data.</text>
</comment>
<keyword evidence="4" id="KW-1185">Reference proteome</keyword>
<evidence type="ECO:0000259" key="2">
    <source>
        <dbReference type="Pfam" id="PF02517"/>
    </source>
</evidence>
<feature type="transmembrane region" description="Helical" evidence="1">
    <location>
        <begin position="201"/>
        <end position="220"/>
    </location>
</feature>
<dbReference type="PANTHER" id="PTHR35797:SF1">
    <property type="entry name" value="PROTEASE"/>
    <property type="match status" value="1"/>
</dbReference>
<name>A0ABT7MT32_9BACL</name>
<proteinExistence type="predicted"/>
<accession>A0ABT7MT32</accession>
<dbReference type="EMBL" id="JASWER010000027">
    <property type="protein sequence ID" value="MDL5378365.1"/>
    <property type="molecule type" value="Genomic_DNA"/>
</dbReference>
<protein>
    <submittedName>
        <fullName evidence="3">Type II CAAX endopeptidase family protein</fullName>
    </submittedName>
</protein>
<feature type="domain" description="CAAX prenyl protease 2/Lysostaphin resistance protein A-like" evidence="2">
    <location>
        <begin position="114"/>
        <end position="213"/>
    </location>
</feature>
<dbReference type="Proteomes" id="UP001230807">
    <property type="component" value="Unassembled WGS sequence"/>
</dbReference>
<sequence>MIPTKKEIILFLLIAFGFSWLAWWGLFIGTELPIQAIVLIGAFGPSLAGSYMAFRENGWEGVTTLWKRGFEWWMAGRYYAFGLLFLPSVFLIAYWWSDAEGALLFERLWLVVPTFFYMLFLGGTMQEEYGWRGYLLNACQLKTTPIKASLFVGGIWTVWHTPLFLMEGTGQSLIPFWAYAMAILAFTFIISWLYNVTTMNLWSVFLLHTMFNVSFAFIPLMEPGVFPIGFLHLTLLLVTTAIVLIWRTHGHLGYDHLEQLEAVEGSHQPNVTPEADAGKD</sequence>
<dbReference type="InterPro" id="IPR003675">
    <property type="entry name" value="Rce1/LyrA-like_dom"/>
</dbReference>
<feature type="transmembrane region" description="Helical" evidence="1">
    <location>
        <begin position="75"/>
        <end position="96"/>
    </location>
</feature>
<gene>
    <name evidence="3" type="ORF">QR695_15315</name>
</gene>
<keyword evidence="1" id="KW-0472">Membrane</keyword>
<evidence type="ECO:0000313" key="4">
    <source>
        <dbReference type="Proteomes" id="UP001230807"/>
    </source>
</evidence>
<dbReference type="RefSeq" id="WP_286038598.1">
    <property type="nucleotide sequence ID" value="NZ_CP183077.1"/>
</dbReference>
<feature type="transmembrane region" description="Helical" evidence="1">
    <location>
        <begin position="108"/>
        <end position="125"/>
    </location>
</feature>
<reference evidence="3 4" key="1">
    <citation type="submission" date="2023-06" db="EMBL/GenBank/DDBJ databases">
        <title>Influencing factors and mechanism of Cr(VI) reduction by facultative anaerobic Exiguobacterium sp. PY14.</title>
        <authorList>
            <person name="Zou L."/>
        </authorList>
    </citation>
    <scope>NUCLEOTIDE SEQUENCE [LARGE SCALE GENOMIC DNA]</scope>
    <source>
        <strain evidence="3 4">PY14</strain>
    </source>
</reference>
<evidence type="ECO:0000256" key="1">
    <source>
        <dbReference type="SAM" id="Phobius"/>
    </source>
</evidence>
<dbReference type="InterPro" id="IPR042150">
    <property type="entry name" value="MmRce1-like"/>
</dbReference>